<feature type="compositionally biased region" description="Low complexity" evidence="1">
    <location>
        <begin position="544"/>
        <end position="601"/>
    </location>
</feature>
<protein>
    <recommendedName>
        <fullName evidence="6">Glycoprotein X</fullName>
    </recommendedName>
</protein>
<evidence type="ECO:0000256" key="3">
    <source>
        <dbReference type="SAM" id="SignalP"/>
    </source>
</evidence>
<keyword evidence="2" id="KW-1133">Transmembrane helix</keyword>
<keyword evidence="2" id="KW-0472">Membrane</keyword>
<feature type="region of interest" description="Disordered" evidence="1">
    <location>
        <begin position="495"/>
        <end position="638"/>
    </location>
</feature>
<feature type="compositionally biased region" description="Polar residues" evidence="1">
    <location>
        <begin position="497"/>
        <end position="521"/>
    </location>
</feature>
<keyword evidence="3" id="KW-0732">Signal</keyword>
<evidence type="ECO:0000313" key="5">
    <source>
        <dbReference type="Proteomes" id="UP001303647"/>
    </source>
</evidence>
<sequence>MLLTRLIQGLGALSLVQSAIAAETSESGKSPEGEQVQDDGYHAEFWWWKKTITHTVTCTVTETDTATTTYTVSAPTATVTATTTETVTVSWATTQTEEVTATATVTEETTDVIPTTVEVSKTLTATTTTTELVPTTLISSTTVTEISTSVTSYPVTVTDSTTIYTTETVLVTTTSVSTFTTVSTYTTVREITDTVTDTITQLTTLSASTITDVVTTVLPPITITITEDGEVITSVIPGPTVTQTTTTTLPPVTVTRPGTTITGEVSVCPAPTNSVSVARTQTSTKQQLWGCDPGYVCNMPKPEGCHLWAEPPSDDFLCDPRYCQPAPYFPVVQWPENETGYYPPTEGYFYLNPNAFGLSYDIFAIHEVVTKIDGKKTTITTGNWVSQTDLSHFPPEPTATVTSKKPYGRDLHLWKRDESVAPSICLDVCMNAYLETQRVGLIPELCEPNSPFIGFNRACLGCIAINKLDLKLTLRSYLEDRFTRFWDFCDIQPADPQESTTSRPPQSQVTVTPTISSSSQAPPNSETEPEPIPTSTSTEEEPPSSESSNTSRPPSSSSEQQPEPTGTTTTATPTDDEPVPTSTTSRSGGPSPSTTISTTTRNAGDGDGDGDGDDEPSITDSPSTTLITSTTSLPGTSSIATGAAGRVTVPSPSGLASLGATSFLGILVGGVIFLFFL</sequence>
<comment type="caution">
    <text evidence="4">The sequence shown here is derived from an EMBL/GenBank/DDBJ whole genome shotgun (WGS) entry which is preliminary data.</text>
</comment>
<feature type="transmembrane region" description="Helical" evidence="2">
    <location>
        <begin position="655"/>
        <end position="676"/>
    </location>
</feature>
<gene>
    <name evidence="4" type="ORF">C7999DRAFT_33040</name>
</gene>
<feature type="chain" id="PRO_5043037329" description="Glycoprotein X" evidence="3">
    <location>
        <begin position="22"/>
        <end position="677"/>
    </location>
</feature>
<reference evidence="4" key="2">
    <citation type="submission" date="2023-05" db="EMBL/GenBank/DDBJ databases">
        <authorList>
            <consortium name="Lawrence Berkeley National Laboratory"/>
            <person name="Steindorff A."/>
            <person name="Hensen N."/>
            <person name="Bonometti L."/>
            <person name="Westerberg I."/>
            <person name="Brannstrom I.O."/>
            <person name="Guillou S."/>
            <person name="Cros-Aarteil S."/>
            <person name="Calhoun S."/>
            <person name="Haridas S."/>
            <person name="Kuo A."/>
            <person name="Mondo S."/>
            <person name="Pangilinan J."/>
            <person name="Riley R."/>
            <person name="Labutti K."/>
            <person name="Andreopoulos B."/>
            <person name="Lipzen A."/>
            <person name="Chen C."/>
            <person name="Yanf M."/>
            <person name="Daum C."/>
            <person name="Ng V."/>
            <person name="Clum A."/>
            <person name="Ohm R."/>
            <person name="Martin F."/>
            <person name="Silar P."/>
            <person name="Natvig D."/>
            <person name="Lalanne C."/>
            <person name="Gautier V."/>
            <person name="Ament-Velasquez S.L."/>
            <person name="Kruys A."/>
            <person name="Hutchinson M.I."/>
            <person name="Powell A.J."/>
            <person name="Barry K."/>
            <person name="Miller A.N."/>
            <person name="Grigoriev I.V."/>
            <person name="Debuchy R."/>
            <person name="Gladieux P."/>
            <person name="Thoren M.H."/>
            <person name="Johannesson H."/>
        </authorList>
    </citation>
    <scope>NUCLEOTIDE SEQUENCE</scope>
    <source>
        <strain evidence="4">CBS 359.72</strain>
    </source>
</reference>
<evidence type="ECO:0008006" key="6">
    <source>
        <dbReference type="Google" id="ProtNLM"/>
    </source>
</evidence>
<feature type="compositionally biased region" description="Acidic residues" evidence="1">
    <location>
        <begin position="606"/>
        <end position="617"/>
    </location>
</feature>
<feature type="signal peptide" evidence="3">
    <location>
        <begin position="1"/>
        <end position="21"/>
    </location>
</feature>
<keyword evidence="5" id="KW-1185">Reference proteome</keyword>
<dbReference type="AlphaFoldDB" id="A0AAN7CQN6"/>
<evidence type="ECO:0000256" key="2">
    <source>
        <dbReference type="SAM" id="Phobius"/>
    </source>
</evidence>
<name>A0AAN7CQN6_9PEZI</name>
<evidence type="ECO:0000313" key="4">
    <source>
        <dbReference type="EMBL" id="KAK4246519.1"/>
    </source>
</evidence>
<dbReference type="EMBL" id="MU857672">
    <property type="protein sequence ID" value="KAK4246519.1"/>
    <property type="molecule type" value="Genomic_DNA"/>
</dbReference>
<keyword evidence="2" id="KW-0812">Transmembrane</keyword>
<accession>A0AAN7CQN6</accession>
<dbReference type="PANTHER" id="PTHR38122">
    <property type="entry name" value="GLYCOPROTEIN X"/>
    <property type="match status" value="1"/>
</dbReference>
<organism evidence="4 5">
    <name type="scientific">Corynascus novoguineensis</name>
    <dbReference type="NCBI Taxonomy" id="1126955"/>
    <lineage>
        <taxon>Eukaryota</taxon>
        <taxon>Fungi</taxon>
        <taxon>Dikarya</taxon>
        <taxon>Ascomycota</taxon>
        <taxon>Pezizomycotina</taxon>
        <taxon>Sordariomycetes</taxon>
        <taxon>Sordariomycetidae</taxon>
        <taxon>Sordariales</taxon>
        <taxon>Chaetomiaceae</taxon>
        <taxon>Corynascus</taxon>
    </lineage>
</organism>
<evidence type="ECO:0000256" key="1">
    <source>
        <dbReference type="SAM" id="MobiDB-lite"/>
    </source>
</evidence>
<dbReference type="Proteomes" id="UP001303647">
    <property type="component" value="Unassembled WGS sequence"/>
</dbReference>
<feature type="compositionally biased region" description="Low complexity" evidence="1">
    <location>
        <begin position="618"/>
        <end position="638"/>
    </location>
</feature>
<reference evidence="4" key="1">
    <citation type="journal article" date="2023" name="Mol. Phylogenet. Evol.">
        <title>Genome-scale phylogeny and comparative genomics of the fungal order Sordariales.</title>
        <authorList>
            <person name="Hensen N."/>
            <person name="Bonometti L."/>
            <person name="Westerberg I."/>
            <person name="Brannstrom I.O."/>
            <person name="Guillou S."/>
            <person name="Cros-Aarteil S."/>
            <person name="Calhoun S."/>
            <person name="Haridas S."/>
            <person name="Kuo A."/>
            <person name="Mondo S."/>
            <person name="Pangilinan J."/>
            <person name="Riley R."/>
            <person name="LaButti K."/>
            <person name="Andreopoulos B."/>
            <person name="Lipzen A."/>
            <person name="Chen C."/>
            <person name="Yan M."/>
            <person name="Daum C."/>
            <person name="Ng V."/>
            <person name="Clum A."/>
            <person name="Steindorff A."/>
            <person name="Ohm R.A."/>
            <person name="Martin F."/>
            <person name="Silar P."/>
            <person name="Natvig D.O."/>
            <person name="Lalanne C."/>
            <person name="Gautier V."/>
            <person name="Ament-Velasquez S.L."/>
            <person name="Kruys A."/>
            <person name="Hutchinson M.I."/>
            <person name="Powell A.J."/>
            <person name="Barry K."/>
            <person name="Miller A.N."/>
            <person name="Grigoriev I.V."/>
            <person name="Debuchy R."/>
            <person name="Gladieux P."/>
            <person name="Hiltunen Thoren M."/>
            <person name="Johannesson H."/>
        </authorList>
    </citation>
    <scope>NUCLEOTIDE SEQUENCE</scope>
    <source>
        <strain evidence="4">CBS 359.72</strain>
    </source>
</reference>
<dbReference type="PANTHER" id="PTHR38122:SF1">
    <property type="entry name" value="GLYCOPROTEIN X"/>
    <property type="match status" value="1"/>
</dbReference>
<proteinExistence type="predicted"/>